<protein>
    <submittedName>
        <fullName evidence="2">Uncharacterized protein</fullName>
    </submittedName>
</protein>
<dbReference type="AlphaFoldDB" id="A0AAV2T5X1"/>
<dbReference type="EMBL" id="CAXLJL010000103">
    <property type="protein sequence ID" value="CAL5131790.1"/>
    <property type="molecule type" value="Genomic_DNA"/>
</dbReference>
<organism evidence="2 3">
    <name type="scientific">Calicophoron daubneyi</name>
    <name type="common">Rumen fluke</name>
    <name type="synonym">Paramphistomum daubneyi</name>
    <dbReference type="NCBI Taxonomy" id="300641"/>
    <lineage>
        <taxon>Eukaryota</taxon>
        <taxon>Metazoa</taxon>
        <taxon>Spiralia</taxon>
        <taxon>Lophotrochozoa</taxon>
        <taxon>Platyhelminthes</taxon>
        <taxon>Trematoda</taxon>
        <taxon>Digenea</taxon>
        <taxon>Plagiorchiida</taxon>
        <taxon>Pronocephalata</taxon>
        <taxon>Paramphistomoidea</taxon>
        <taxon>Paramphistomidae</taxon>
        <taxon>Calicophoron</taxon>
    </lineage>
</organism>
<feature type="chain" id="PRO_5043898379" evidence="1">
    <location>
        <begin position="20"/>
        <end position="693"/>
    </location>
</feature>
<proteinExistence type="predicted"/>
<accession>A0AAV2T5X1</accession>
<sequence>MLSSLELSITAIFITASHAISTGIIFLKPENVIIYQNKVEDITLCIYSNQRELCSRWEKRNFPEAVCEYKPRQPASSDHAWQRFSHRLLTKFLDAGTYRFVCRLNKKSAPTITTILILPNDDLYCDWAAETKEIRMDQERRVYPACCYRPLVRSQWLAGLHMQVRLCQNVDCTTSTKMVVAQGGWLHVATGLRADTHRFQVECGQCAYSERFYLLDPVKNLHLVTQPSGPVILAEQHEWLRVCVLTDTELGCPEVDKQVEPIVCFVETRLPTTNRFIKFTNELEVSTLTEGEYTVWCFGLWSGTRNKFTVFILHNGEYVWNCSMAPDVIYLDEEKLFRLCTWRLVTDSPMLYRLKHEGLTEQHFTCHLNVDNLTFINGLIEANQIHIAQGAYKVVCRGLVVKSHLFIITRRHDITISLFPLQTLINKMETGKFLAQLNWNEVSQEKLITLRRKFPVTCRIMYVDSPTTPTITFTRYLYYGHLNQGLITVDCSSPPLKIRRIFRKFIALQTDRPDENNRRLSNHRNTTITKIPPSWNTESGNRCIIPGAIYSSDGSKITVNVPELSSHYAEMICPDYKHNVAYVHFNAEIALKISPDQPFYVFDRLDHVHISCSTIDEDVKPIPIDEIKCTVRTPSGEYIGPKTSKAGLLKEIIDSEIRPYCGEYDIKCQCPTVKEPSELTITIMGESHSTTQR</sequence>
<evidence type="ECO:0000313" key="2">
    <source>
        <dbReference type="EMBL" id="CAL5131790.1"/>
    </source>
</evidence>
<dbReference type="Proteomes" id="UP001497525">
    <property type="component" value="Unassembled WGS sequence"/>
</dbReference>
<name>A0AAV2T5X1_CALDB</name>
<gene>
    <name evidence="2" type="ORF">CDAUBV1_LOCUS4334</name>
</gene>
<comment type="caution">
    <text evidence="2">The sequence shown here is derived from an EMBL/GenBank/DDBJ whole genome shotgun (WGS) entry which is preliminary data.</text>
</comment>
<evidence type="ECO:0000313" key="3">
    <source>
        <dbReference type="Proteomes" id="UP001497525"/>
    </source>
</evidence>
<keyword evidence="1" id="KW-0732">Signal</keyword>
<reference evidence="2" key="1">
    <citation type="submission" date="2024-06" db="EMBL/GenBank/DDBJ databases">
        <authorList>
            <person name="Liu X."/>
            <person name="Lenzi L."/>
            <person name="Haldenby T S."/>
            <person name="Uol C."/>
        </authorList>
    </citation>
    <scope>NUCLEOTIDE SEQUENCE</scope>
</reference>
<evidence type="ECO:0000256" key="1">
    <source>
        <dbReference type="SAM" id="SignalP"/>
    </source>
</evidence>
<feature type="signal peptide" evidence="1">
    <location>
        <begin position="1"/>
        <end position="19"/>
    </location>
</feature>